<dbReference type="CDD" id="cd09727">
    <property type="entry name" value="Cas6_I-E"/>
    <property type="match status" value="1"/>
</dbReference>
<reference evidence="1" key="1">
    <citation type="submission" date="2021-03" db="EMBL/GenBank/DDBJ databases">
        <title>Acanthopleuribacteraceae sp. M133.</title>
        <authorList>
            <person name="Wang G."/>
        </authorList>
    </citation>
    <scope>NUCLEOTIDE SEQUENCE</scope>
    <source>
        <strain evidence="1">M133</strain>
    </source>
</reference>
<gene>
    <name evidence="1" type="primary">cas6e</name>
    <name evidence="1" type="ORF">J3U87_27335</name>
</gene>
<dbReference type="AlphaFoldDB" id="A0A8A4THA9"/>
<dbReference type="NCBIfam" id="TIGR01907">
    <property type="entry name" value="casE_Cse3"/>
    <property type="match status" value="1"/>
</dbReference>
<dbReference type="Proteomes" id="UP000663929">
    <property type="component" value="Chromosome"/>
</dbReference>
<dbReference type="KEGG" id="scor:J3U87_27335"/>
<keyword evidence="2" id="KW-1185">Reference proteome</keyword>
<evidence type="ECO:0000313" key="2">
    <source>
        <dbReference type="Proteomes" id="UP000663929"/>
    </source>
</evidence>
<dbReference type="SUPFAM" id="SSF117987">
    <property type="entry name" value="CRISPR-associated protein"/>
    <property type="match status" value="2"/>
</dbReference>
<dbReference type="Pfam" id="PF08798">
    <property type="entry name" value="CRISPR_assoc"/>
    <property type="match status" value="1"/>
</dbReference>
<protein>
    <submittedName>
        <fullName evidence="1">Type I-E CRISPR-associated protein Cas6/Cse3/CasE</fullName>
    </submittedName>
</protein>
<proteinExistence type="predicted"/>
<dbReference type="Gene3D" id="3.30.70.1210">
    <property type="entry name" value="Crispr-associated protein, domain 2"/>
    <property type="match status" value="1"/>
</dbReference>
<organism evidence="1 2">
    <name type="scientific">Sulfidibacter corallicola</name>
    <dbReference type="NCBI Taxonomy" id="2818388"/>
    <lineage>
        <taxon>Bacteria</taxon>
        <taxon>Pseudomonadati</taxon>
        <taxon>Acidobacteriota</taxon>
        <taxon>Holophagae</taxon>
        <taxon>Acanthopleuribacterales</taxon>
        <taxon>Acanthopleuribacteraceae</taxon>
        <taxon>Sulfidibacter</taxon>
    </lineage>
</organism>
<dbReference type="EMBL" id="CP071793">
    <property type="protein sequence ID" value="QTD49316.1"/>
    <property type="molecule type" value="Genomic_DNA"/>
</dbReference>
<dbReference type="RefSeq" id="WP_237378953.1">
    <property type="nucleotide sequence ID" value="NZ_CP071793.1"/>
</dbReference>
<dbReference type="SMART" id="SM01101">
    <property type="entry name" value="CRISPR_assoc"/>
    <property type="match status" value="1"/>
</dbReference>
<dbReference type="InterPro" id="IPR010179">
    <property type="entry name" value="CRISPR-assoc_prot_Cse3"/>
</dbReference>
<name>A0A8A4THA9_SULCO</name>
<dbReference type="Gene3D" id="3.30.70.1200">
    <property type="entry name" value="Crispr-associated protein, domain 1"/>
    <property type="match status" value="1"/>
</dbReference>
<evidence type="ECO:0000313" key="1">
    <source>
        <dbReference type="EMBL" id="QTD49316.1"/>
    </source>
</evidence>
<sequence>MAYLHFNTMALETGVTMAGTDWSAYRAHQVVWQFFGDHADRDRDFLYRFDLVRGEPFFSALSVRPPRNMAGIWDLRSTPFDLPELEAGLSFPFALRAHPTRSRSLGSAARGQRFDLIRTHDPQDATSLEETCAMWLLDQANRHGFRCDPESLRVAACRLATFRRKGRWLTLGMVDFAGALTVTDPAAFTTAMVNGIGRGKSFGCGLLLVGPYATLAPSESGALVSIPAPC</sequence>
<accession>A0A8A4THA9</accession>